<feature type="compositionally biased region" description="Polar residues" evidence="1">
    <location>
        <begin position="12"/>
        <end position="26"/>
    </location>
</feature>
<comment type="caution">
    <text evidence="2">The sequence shown here is derived from an EMBL/GenBank/DDBJ whole genome shotgun (WGS) entry which is preliminary data.</text>
</comment>
<sequence length="95" mass="10156">MRASSPLHPLDASSSATGNSPGNTFLPSMRRTPSCEWREWEETLDNFGAVSGLMGVDSATDVDLNGLDQFLLATADDFLEPFAGPHAMPNSPLFA</sequence>
<protein>
    <submittedName>
        <fullName evidence="2">Uncharacterized protein</fullName>
    </submittedName>
</protein>
<gene>
    <name evidence="2" type="ORF">PHPALM_18666</name>
</gene>
<keyword evidence="3" id="KW-1185">Reference proteome</keyword>
<feature type="region of interest" description="Disordered" evidence="1">
    <location>
        <begin position="1"/>
        <end position="30"/>
    </location>
</feature>
<name>A0A2P4XJ52_9STRA</name>
<evidence type="ECO:0000313" key="2">
    <source>
        <dbReference type="EMBL" id="POM65592.1"/>
    </source>
</evidence>
<dbReference type="EMBL" id="NCKW01010062">
    <property type="protein sequence ID" value="POM65592.1"/>
    <property type="molecule type" value="Genomic_DNA"/>
</dbReference>
<evidence type="ECO:0000313" key="3">
    <source>
        <dbReference type="Proteomes" id="UP000237271"/>
    </source>
</evidence>
<accession>A0A2P4XJ52</accession>
<evidence type="ECO:0000256" key="1">
    <source>
        <dbReference type="SAM" id="MobiDB-lite"/>
    </source>
</evidence>
<feature type="non-terminal residue" evidence="2">
    <location>
        <position position="95"/>
    </location>
</feature>
<dbReference type="Proteomes" id="UP000237271">
    <property type="component" value="Unassembled WGS sequence"/>
</dbReference>
<reference evidence="2 3" key="1">
    <citation type="journal article" date="2017" name="Genome Biol. Evol.">
        <title>Phytophthora megakarya and P. palmivora, closely related causal agents of cacao black pod rot, underwent increases in genome sizes and gene numbers by different mechanisms.</title>
        <authorList>
            <person name="Ali S.S."/>
            <person name="Shao J."/>
            <person name="Lary D.J."/>
            <person name="Kronmiller B."/>
            <person name="Shen D."/>
            <person name="Strem M.D."/>
            <person name="Amoako-Attah I."/>
            <person name="Akrofi A.Y."/>
            <person name="Begoude B.A."/>
            <person name="Ten Hoopen G.M."/>
            <person name="Coulibaly K."/>
            <person name="Kebe B.I."/>
            <person name="Melnick R.L."/>
            <person name="Guiltinan M.J."/>
            <person name="Tyler B.M."/>
            <person name="Meinhardt L.W."/>
            <person name="Bailey B.A."/>
        </authorList>
    </citation>
    <scope>NUCLEOTIDE SEQUENCE [LARGE SCALE GENOMIC DNA]</scope>
    <source>
        <strain evidence="3">sbr112.9</strain>
    </source>
</reference>
<dbReference type="AlphaFoldDB" id="A0A2P4XJ52"/>
<organism evidence="2 3">
    <name type="scientific">Phytophthora palmivora</name>
    <dbReference type="NCBI Taxonomy" id="4796"/>
    <lineage>
        <taxon>Eukaryota</taxon>
        <taxon>Sar</taxon>
        <taxon>Stramenopiles</taxon>
        <taxon>Oomycota</taxon>
        <taxon>Peronosporomycetes</taxon>
        <taxon>Peronosporales</taxon>
        <taxon>Peronosporaceae</taxon>
        <taxon>Phytophthora</taxon>
    </lineage>
</organism>
<proteinExistence type="predicted"/>